<dbReference type="Pfam" id="PF00196">
    <property type="entry name" value="GerE"/>
    <property type="match status" value="1"/>
</dbReference>
<dbReference type="PRINTS" id="PR00038">
    <property type="entry name" value="HTHLUXR"/>
</dbReference>
<gene>
    <name evidence="2" type="ORF">F4Y60_00510</name>
</gene>
<comment type="caution">
    <text evidence="2">The sequence shown here is derived from an EMBL/GenBank/DDBJ whole genome shotgun (WGS) entry which is preliminary data.</text>
</comment>
<dbReference type="InterPro" id="IPR036388">
    <property type="entry name" value="WH-like_DNA-bd_sf"/>
</dbReference>
<dbReference type="SMART" id="SM00421">
    <property type="entry name" value="HTH_LUXR"/>
    <property type="match status" value="1"/>
</dbReference>
<proteinExistence type="predicted"/>
<sequence>MVGNEAVQSSQTKGHGVCGASSREALVRGDMNGFEHILAALHEAALDAARWPRASGLIDKALGTRGSTLACGDGETAADYRTHFMWICHLGRRRRDLEHFWYENHFPQDERIPRLRRLPYYRLFHVVDLYTEEERKASEAYNALQTVGHAGNAIDVRLDGPGGSRILWEINDRADGEGWSSEQLDTIRSLMPHVRQTVHVQQTLAHGNALGKTLAEMLDRTGLGIVQLDVRGRITAANDRARDVLRSGDGLLDREGFLGARARQDDDELQTLLNRALPPFGAQGSGGSTIVRRSGALQPLILRVCPVGRREASFPAWPVAALVLIVDTAKEAAIDPAEVEAAFDLTRMESRVAVMLAQGMSVGQIAVSMDRKESTIRSHVKNMLAKHGYTRQAELARLVQSLAGAPKERG</sequence>
<accession>A0A6B0XY41</accession>
<dbReference type="CDD" id="cd06170">
    <property type="entry name" value="LuxR_C_like"/>
    <property type="match status" value="1"/>
</dbReference>
<dbReference type="InterPro" id="IPR016032">
    <property type="entry name" value="Sig_transdc_resp-reg_C-effctor"/>
</dbReference>
<feature type="domain" description="HTH luxR-type" evidence="1">
    <location>
        <begin position="338"/>
        <end position="403"/>
    </location>
</feature>
<dbReference type="GO" id="GO:0003677">
    <property type="term" value="F:DNA binding"/>
    <property type="evidence" value="ECO:0007669"/>
    <property type="project" value="InterPro"/>
</dbReference>
<dbReference type="PROSITE" id="PS00622">
    <property type="entry name" value="HTH_LUXR_1"/>
    <property type="match status" value="1"/>
</dbReference>
<dbReference type="SUPFAM" id="SSF46894">
    <property type="entry name" value="C-terminal effector domain of the bipartite response regulators"/>
    <property type="match status" value="1"/>
</dbReference>
<dbReference type="GO" id="GO:0006355">
    <property type="term" value="P:regulation of DNA-templated transcription"/>
    <property type="evidence" value="ECO:0007669"/>
    <property type="project" value="InterPro"/>
</dbReference>
<organism evidence="2">
    <name type="scientific">Boseongicola sp. SB0664_bin_43</name>
    <dbReference type="NCBI Taxonomy" id="2604844"/>
    <lineage>
        <taxon>Bacteria</taxon>
        <taxon>Pseudomonadati</taxon>
        <taxon>Pseudomonadota</taxon>
        <taxon>Alphaproteobacteria</taxon>
        <taxon>Rhodobacterales</taxon>
        <taxon>Paracoccaceae</taxon>
        <taxon>Boseongicola</taxon>
    </lineage>
</organism>
<protein>
    <submittedName>
        <fullName evidence="2">Helix-turn-helix transcriptional regulator</fullName>
    </submittedName>
</protein>
<evidence type="ECO:0000259" key="1">
    <source>
        <dbReference type="PROSITE" id="PS50043"/>
    </source>
</evidence>
<dbReference type="PROSITE" id="PS50043">
    <property type="entry name" value="HTH_LUXR_2"/>
    <property type="match status" value="1"/>
</dbReference>
<dbReference type="AlphaFoldDB" id="A0A6B0XY41"/>
<dbReference type="InterPro" id="IPR000792">
    <property type="entry name" value="Tscrpt_reg_LuxR_C"/>
</dbReference>
<evidence type="ECO:0000313" key="2">
    <source>
        <dbReference type="EMBL" id="MXY32582.1"/>
    </source>
</evidence>
<name>A0A6B0XY41_9RHOB</name>
<dbReference type="EMBL" id="VXRY01000021">
    <property type="protein sequence ID" value="MXY32582.1"/>
    <property type="molecule type" value="Genomic_DNA"/>
</dbReference>
<dbReference type="Gene3D" id="1.10.10.10">
    <property type="entry name" value="Winged helix-like DNA-binding domain superfamily/Winged helix DNA-binding domain"/>
    <property type="match status" value="1"/>
</dbReference>
<reference evidence="2" key="1">
    <citation type="submission" date="2019-09" db="EMBL/GenBank/DDBJ databases">
        <title>Characterisation of the sponge microbiome using genome-centric metagenomics.</title>
        <authorList>
            <person name="Engelberts J.P."/>
            <person name="Robbins S.J."/>
            <person name="De Goeij J.M."/>
            <person name="Aranda M."/>
            <person name="Bell S.C."/>
            <person name="Webster N.S."/>
        </authorList>
    </citation>
    <scope>NUCLEOTIDE SEQUENCE</scope>
    <source>
        <strain evidence="2">SB0664_bin_43</strain>
    </source>
</reference>